<feature type="compositionally biased region" description="Low complexity" evidence="1">
    <location>
        <begin position="87"/>
        <end position="105"/>
    </location>
</feature>
<keyword evidence="3" id="KW-1185">Reference proteome</keyword>
<protein>
    <submittedName>
        <fullName evidence="2">Uncharacterized protein</fullName>
    </submittedName>
</protein>
<organism evidence="2 3">
    <name type="scientific">Euroglyphus maynei</name>
    <name type="common">Mayne's house dust mite</name>
    <dbReference type="NCBI Taxonomy" id="6958"/>
    <lineage>
        <taxon>Eukaryota</taxon>
        <taxon>Metazoa</taxon>
        <taxon>Ecdysozoa</taxon>
        <taxon>Arthropoda</taxon>
        <taxon>Chelicerata</taxon>
        <taxon>Arachnida</taxon>
        <taxon>Acari</taxon>
        <taxon>Acariformes</taxon>
        <taxon>Sarcoptiformes</taxon>
        <taxon>Astigmata</taxon>
        <taxon>Psoroptidia</taxon>
        <taxon>Analgoidea</taxon>
        <taxon>Pyroglyphidae</taxon>
        <taxon>Pyroglyphinae</taxon>
        <taxon>Euroglyphus</taxon>
    </lineage>
</organism>
<dbReference type="EMBL" id="MUJZ01065003">
    <property type="protein sequence ID" value="OTF70590.1"/>
    <property type="molecule type" value="Genomic_DNA"/>
</dbReference>
<name>A0A1Y3AQ66_EURMA</name>
<dbReference type="Proteomes" id="UP000194236">
    <property type="component" value="Unassembled WGS sequence"/>
</dbReference>
<dbReference type="AlphaFoldDB" id="A0A1Y3AQ66"/>
<gene>
    <name evidence="2" type="ORF">BLA29_000542</name>
</gene>
<comment type="caution">
    <text evidence="2">The sequence shown here is derived from an EMBL/GenBank/DDBJ whole genome shotgun (WGS) entry which is preliminary data.</text>
</comment>
<evidence type="ECO:0000313" key="2">
    <source>
        <dbReference type="EMBL" id="OTF70590.1"/>
    </source>
</evidence>
<evidence type="ECO:0000256" key="1">
    <source>
        <dbReference type="SAM" id="MobiDB-lite"/>
    </source>
</evidence>
<proteinExistence type="predicted"/>
<reference evidence="2 3" key="1">
    <citation type="submission" date="2017-03" db="EMBL/GenBank/DDBJ databases">
        <title>Genome Survey of Euroglyphus maynei.</title>
        <authorList>
            <person name="Arlian L.G."/>
            <person name="Morgan M.S."/>
            <person name="Rider S.D."/>
        </authorList>
    </citation>
    <scope>NUCLEOTIDE SEQUENCE [LARGE SCALE GENOMIC DNA]</scope>
    <source>
        <strain evidence="2">Arlian Lab</strain>
        <tissue evidence="2">Whole body</tissue>
    </source>
</reference>
<accession>A0A1Y3AQ66</accession>
<sequence length="127" mass="14381">MNMEVTLQGEPFADHRQQYGAFKTCTDHISWSNVQNRINFRQATRSPFECDQDDNISSCGSVKSTSSSQVQCQELYPMEVYDNQQFNSSHSNNSSGCVSSSSTSSRESKITQSTRSIYDLIDDEHMK</sequence>
<evidence type="ECO:0000313" key="3">
    <source>
        <dbReference type="Proteomes" id="UP000194236"/>
    </source>
</evidence>
<feature type="region of interest" description="Disordered" evidence="1">
    <location>
        <begin position="83"/>
        <end position="127"/>
    </location>
</feature>